<reference evidence="1 2" key="1">
    <citation type="submission" date="2024-07" db="EMBL/GenBank/DDBJ databases">
        <authorList>
            <person name="Hebao G."/>
        </authorList>
    </citation>
    <scope>NUCLEOTIDE SEQUENCE [LARGE SCALE GENOMIC DNA]</scope>
    <source>
        <strain evidence="1 2">ACCC 02193</strain>
    </source>
</reference>
<evidence type="ECO:0000313" key="1">
    <source>
        <dbReference type="EMBL" id="MEY8771535.1"/>
    </source>
</evidence>
<organism evidence="1 2">
    <name type="scientific">Erwinia aeris</name>
    <dbReference type="NCBI Taxonomy" id="3239803"/>
    <lineage>
        <taxon>Bacteria</taxon>
        <taxon>Pseudomonadati</taxon>
        <taxon>Pseudomonadota</taxon>
        <taxon>Gammaproteobacteria</taxon>
        <taxon>Enterobacterales</taxon>
        <taxon>Erwiniaceae</taxon>
        <taxon>Erwinia</taxon>
    </lineage>
</organism>
<accession>A0ABV4E9D1</accession>
<evidence type="ECO:0000313" key="2">
    <source>
        <dbReference type="Proteomes" id="UP001565243"/>
    </source>
</evidence>
<dbReference type="EMBL" id="JBGFFX010000008">
    <property type="protein sequence ID" value="MEY8771535.1"/>
    <property type="molecule type" value="Genomic_DNA"/>
</dbReference>
<dbReference type="RefSeq" id="WP_301730118.1">
    <property type="nucleotide sequence ID" value="NZ_JBGFFX010000008.1"/>
</dbReference>
<keyword evidence="2" id="KW-1185">Reference proteome</keyword>
<sequence length="181" mass="20390">MVATRVAITPTSKIEIVLAPQFEHGDRKQILGIPGEAANDIFLTDLPQMDDNSRASFDYLIQQLAEELDQEGRNKPSWCKTNGMRYAGADIYALYDVWHYHSGDWDAAQGRSVYIPTDSGHTKVKDLQPNPLGMTSGPCIHFAWENNDKRVRILAYSKRHTPYFRASEPGNNLTSRILAPL</sequence>
<proteinExistence type="predicted"/>
<protein>
    <submittedName>
        <fullName evidence="1">Uncharacterized protein</fullName>
    </submittedName>
</protein>
<dbReference type="Proteomes" id="UP001565243">
    <property type="component" value="Unassembled WGS sequence"/>
</dbReference>
<gene>
    <name evidence="1" type="ORF">AB6T85_14125</name>
</gene>
<name>A0ABV4E9D1_9GAMM</name>
<comment type="caution">
    <text evidence="1">The sequence shown here is derived from an EMBL/GenBank/DDBJ whole genome shotgun (WGS) entry which is preliminary data.</text>
</comment>